<evidence type="ECO:0000256" key="1">
    <source>
        <dbReference type="ARBA" id="ARBA00004328"/>
    </source>
</evidence>
<name>A0A6J5LFY4_9CAUD</name>
<evidence type="ECO:0000259" key="3">
    <source>
        <dbReference type="PROSITE" id="PS51688"/>
    </source>
</evidence>
<organism evidence="4">
    <name type="scientific">uncultured Caudovirales phage</name>
    <dbReference type="NCBI Taxonomy" id="2100421"/>
    <lineage>
        <taxon>Viruses</taxon>
        <taxon>Duplodnaviria</taxon>
        <taxon>Heunggongvirae</taxon>
        <taxon>Uroviricota</taxon>
        <taxon>Caudoviricetes</taxon>
        <taxon>Peduoviridae</taxon>
        <taxon>Maltschvirus</taxon>
        <taxon>Maltschvirus maltsch</taxon>
    </lineage>
</organism>
<dbReference type="GO" id="GO:0098015">
    <property type="term" value="C:virus tail"/>
    <property type="evidence" value="ECO:0007669"/>
    <property type="project" value="UniProtKB-KW"/>
</dbReference>
<gene>
    <name evidence="4" type="ORF">UFOVP125_70</name>
</gene>
<evidence type="ECO:0000313" key="4">
    <source>
        <dbReference type="EMBL" id="CAB4131860.1"/>
    </source>
</evidence>
<dbReference type="InterPro" id="IPR030392">
    <property type="entry name" value="S74_ICA"/>
</dbReference>
<reference evidence="4" key="1">
    <citation type="submission" date="2020-04" db="EMBL/GenBank/DDBJ databases">
        <authorList>
            <person name="Chiriac C."/>
            <person name="Salcher M."/>
            <person name="Ghai R."/>
            <person name="Kavagutti S V."/>
        </authorList>
    </citation>
    <scope>NUCLEOTIDE SEQUENCE</scope>
</reference>
<dbReference type="PROSITE" id="PS51688">
    <property type="entry name" value="ICA"/>
    <property type="match status" value="1"/>
</dbReference>
<proteinExistence type="predicted"/>
<feature type="domain" description="Peptidase S74" evidence="3">
    <location>
        <begin position="923"/>
        <end position="1013"/>
    </location>
</feature>
<comment type="subcellular location">
    <subcellularLocation>
        <location evidence="1">Virion</location>
    </subcellularLocation>
</comment>
<keyword evidence="2" id="KW-0946">Virion</keyword>
<sequence>MAASGFTPILIYGSTTASNVPLAANLTTSASGVELAINAADGKLYFKNSSGVVTLLAGSGGGGPAAGSNTQIQFNNSGVFGASANLTWSGTVLSTTGLTATGAITLNTTTNNQSYTTTGAGTITISSGTAGSINNMNIGATTAGTGKFTSLTNSGLTSGRVVYSTTGGLETDSANLTFDGTTLSAAGLSDSGNLTFTGTGNRITGDFSNATIANRAMLQGSVSNSGTVVTAIPNGTSASAQLVAANASDPTNAQIAQVFVSASEASFRSAAYGTGTGTYLPMTFYTSGSEKLRIAADTTGTYTFGGTAPRITGDTNNATVSSRLFFQSSTTNGSTSFGVLPNGTSLVSGYQAYNNSDPTNAAFAQLATSAGTEVRLTSGISGTGTYLPMTFYTGGSERMRLDTSGNLGIGTASSTAKLSVNGGTSTSQIRWEVNNAAYVQEVSTNAAQNAYVYKMQDASYYTWKISGTEQMRIDSSGNVGIGTSSFSLSNTGRGLLEINGSSDSIIGWKYGGTVAGYIQGQAAAFVINSSSTLPLYLTAGGTTQSIVFQTNATERMRIDSSGNVGIGTSSPTYKVDVAGSVNSNTSVNVNNTGTTANILFASSGQTGTTVRSNTVARIQSTAAGRDVNLQFSDNVSNAAEVGMLSGALYFATAGAERMRIDSSGNVGIGTSSPSTYGKFVISSTGAAQTILTGTDNGNGFIQYYGATGRLGYVGFGDSSSNLYFSNDKNAASIFLTNATERMRINSSGYVGIGASTTAQLRSQLTVLGAGQATAALSDSGNTDGTIQINSNVNSGGRGGALTFGALLDNASYTPFAALKGLLSNGGGNGVGDLAFSTRNATGDTALTERMRIDSSGNLLVNRTSQFTAGQYSADFGGNTRRGATYNNTDGNTGANFVSFGTTGTVIGTISQVSTTGVLYNTTSDQRLKENIQDAESASALIDSLQVRQFDWKSDNSHQRYGFVAQELVTVAPEAVHQPNDPEEMMAVDYSKLVPMLVKEIQSLRKRLAALEST</sequence>
<protein>
    <submittedName>
        <fullName evidence="4">Intramolecular chaperone auto-processing domain containing protein</fullName>
    </submittedName>
</protein>
<evidence type="ECO:0000256" key="2">
    <source>
        <dbReference type="ARBA" id="ARBA00022732"/>
    </source>
</evidence>
<dbReference type="EMBL" id="LR796253">
    <property type="protein sequence ID" value="CAB4131860.1"/>
    <property type="molecule type" value="Genomic_DNA"/>
</dbReference>
<accession>A0A6J5LFY4</accession>
<keyword evidence="2" id="KW-1227">Viral tail protein</keyword>
<dbReference type="Pfam" id="PF13884">
    <property type="entry name" value="Peptidase_S74"/>
    <property type="match status" value="1"/>
</dbReference>